<dbReference type="Gene3D" id="1.10.510.10">
    <property type="entry name" value="Transferase(Phosphotransferase) domain 1"/>
    <property type="match status" value="1"/>
</dbReference>
<keyword evidence="9" id="KW-0456">Lyase</keyword>
<dbReference type="PANTHER" id="PTHR11920:SF335">
    <property type="entry name" value="GUANYLATE CYCLASE"/>
    <property type="match status" value="1"/>
</dbReference>
<keyword evidence="3" id="KW-0418">Kinase</keyword>
<keyword evidence="16" id="KW-0675">Receptor</keyword>
<comment type="subcellular location">
    <subcellularLocation>
        <location evidence="1">Membrane</location>
        <topology evidence="1">Single-pass membrane protein</topology>
    </subcellularLocation>
</comment>
<evidence type="ECO:0000256" key="4">
    <source>
        <dbReference type="ARBA" id="ARBA00022692"/>
    </source>
</evidence>
<protein>
    <recommendedName>
        <fullName evidence="2">guanylate cyclase</fullName>
        <ecNumber evidence="2">4.6.1.2</ecNumber>
    </recommendedName>
</protein>
<evidence type="ECO:0000256" key="12">
    <source>
        <dbReference type="SAM" id="MobiDB-lite"/>
    </source>
</evidence>
<dbReference type="SUPFAM" id="SSF55073">
    <property type="entry name" value="Nucleotide cyclase"/>
    <property type="match status" value="1"/>
</dbReference>
<evidence type="ECO:0000259" key="14">
    <source>
        <dbReference type="PROSITE" id="PS50011"/>
    </source>
</evidence>
<keyword evidence="3" id="KW-0723">Serine/threonine-protein kinase</keyword>
<keyword evidence="8 13" id="KW-0472">Membrane</keyword>
<dbReference type="CDD" id="cd07302">
    <property type="entry name" value="CHD"/>
    <property type="match status" value="1"/>
</dbReference>
<dbReference type="SUPFAM" id="SSF56112">
    <property type="entry name" value="Protein kinase-like (PK-like)"/>
    <property type="match status" value="1"/>
</dbReference>
<keyword evidence="17" id="KW-1185">Reference proteome</keyword>
<keyword evidence="10" id="KW-0141">cGMP biosynthesis</keyword>
<feature type="region of interest" description="Disordered" evidence="12">
    <location>
        <begin position="1"/>
        <end position="29"/>
    </location>
</feature>
<keyword evidence="5 11" id="KW-0547">Nucleotide-binding</keyword>
<dbReference type="InterPro" id="IPR017441">
    <property type="entry name" value="Protein_kinase_ATP_BS"/>
</dbReference>
<evidence type="ECO:0000313" key="16">
    <source>
        <dbReference type="EMBL" id="CAB9517852.1"/>
    </source>
</evidence>
<dbReference type="InterPro" id="IPR011009">
    <property type="entry name" value="Kinase-like_dom_sf"/>
</dbReference>
<evidence type="ECO:0000256" key="5">
    <source>
        <dbReference type="ARBA" id="ARBA00022741"/>
    </source>
</evidence>
<dbReference type="GO" id="GO:0004016">
    <property type="term" value="F:adenylate cyclase activity"/>
    <property type="evidence" value="ECO:0007669"/>
    <property type="project" value="TreeGrafter"/>
</dbReference>
<dbReference type="Gene3D" id="3.30.70.1230">
    <property type="entry name" value="Nucleotide cyclase"/>
    <property type="match status" value="1"/>
</dbReference>
<dbReference type="SMART" id="SM00044">
    <property type="entry name" value="CYCc"/>
    <property type="match status" value="1"/>
</dbReference>
<gene>
    <name evidence="16" type="ORF">SEMRO_886_G216200.1</name>
</gene>
<dbReference type="GO" id="GO:0035556">
    <property type="term" value="P:intracellular signal transduction"/>
    <property type="evidence" value="ECO:0007669"/>
    <property type="project" value="InterPro"/>
</dbReference>
<evidence type="ECO:0000259" key="15">
    <source>
        <dbReference type="PROSITE" id="PS50125"/>
    </source>
</evidence>
<evidence type="ECO:0000256" key="2">
    <source>
        <dbReference type="ARBA" id="ARBA00012202"/>
    </source>
</evidence>
<evidence type="ECO:0000256" key="6">
    <source>
        <dbReference type="ARBA" id="ARBA00022840"/>
    </source>
</evidence>
<feature type="domain" description="Guanylate cyclase" evidence="15">
    <location>
        <begin position="972"/>
        <end position="1104"/>
    </location>
</feature>
<feature type="domain" description="Protein kinase" evidence="14">
    <location>
        <begin position="585"/>
        <end position="934"/>
    </location>
</feature>
<dbReference type="GO" id="GO:0001653">
    <property type="term" value="F:peptide receptor activity"/>
    <property type="evidence" value="ECO:0007669"/>
    <property type="project" value="TreeGrafter"/>
</dbReference>
<organism evidence="16 17">
    <name type="scientific">Seminavis robusta</name>
    <dbReference type="NCBI Taxonomy" id="568900"/>
    <lineage>
        <taxon>Eukaryota</taxon>
        <taxon>Sar</taxon>
        <taxon>Stramenopiles</taxon>
        <taxon>Ochrophyta</taxon>
        <taxon>Bacillariophyta</taxon>
        <taxon>Bacillariophyceae</taxon>
        <taxon>Bacillariophycidae</taxon>
        <taxon>Naviculales</taxon>
        <taxon>Naviculaceae</taxon>
        <taxon>Seminavis</taxon>
    </lineage>
</organism>
<dbReference type="EC" id="4.6.1.2" evidence="2"/>
<dbReference type="PROSITE" id="PS00107">
    <property type="entry name" value="PROTEIN_KINASE_ATP"/>
    <property type="match status" value="1"/>
</dbReference>
<evidence type="ECO:0000256" key="10">
    <source>
        <dbReference type="ARBA" id="ARBA00023293"/>
    </source>
</evidence>
<dbReference type="PANTHER" id="PTHR11920">
    <property type="entry name" value="GUANYLYL CYCLASE"/>
    <property type="match status" value="1"/>
</dbReference>
<dbReference type="GO" id="GO:0005524">
    <property type="term" value="F:ATP binding"/>
    <property type="evidence" value="ECO:0007669"/>
    <property type="project" value="UniProtKB-UniRule"/>
</dbReference>
<dbReference type="Proteomes" id="UP001153069">
    <property type="component" value="Unassembled WGS sequence"/>
</dbReference>
<evidence type="ECO:0000256" key="7">
    <source>
        <dbReference type="ARBA" id="ARBA00022989"/>
    </source>
</evidence>
<dbReference type="InterPro" id="IPR008271">
    <property type="entry name" value="Ser/Thr_kinase_AS"/>
</dbReference>
<dbReference type="InterPro" id="IPR029787">
    <property type="entry name" value="Nucleotide_cyclase"/>
</dbReference>
<evidence type="ECO:0000256" key="8">
    <source>
        <dbReference type="ARBA" id="ARBA00023136"/>
    </source>
</evidence>
<evidence type="ECO:0000256" key="1">
    <source>
        <dbReference type="ARBA" id="ARBA00004167"/>
    </source>
</evidence>
<dbReference type="InterPro" id="IPR001054">
    <property type="entry name" value="A/G_cyclase"/>
</dbReference>
<dbReference type="GO" id="GO:0004383">
    <property type="term" value="F:guanylate cyclase activity"/>
    <property type="evidence" value="ECO:0007669"/>
    <property type="project" value="UniProtKB-EC"/>
</dbReference>
<keyword evidence="4 13" id="KW-0812">Transmembrane</keyword>
<sequence length="1214" mass="133885">MAFPRSLQEDDEDAERNTCPCPSEEEEDGVFRPQTVQMLSPGGPDAYLDFIANRFRSRAALFKERTGHTVETVGLGDELAELTQEILADVDAKVYDGYVFLPFLAGSVLEKGGLADLTEFVRTNQDVRWPDIFPFNREVQAVFDHTVRLLPCDGDVHSLYYRKDLFDDYNIAVPRTWDEYTEAAKFFHGMEVPSANASATNETVTLTGSCVGRKPSCLDFGFFNVLVHSTQSQAGGTRKGSLLDPRTFQPLLGEALAETLRHLENQIRYGAPDELTYEQCSGLNIERMNTMGNCAMTYHWGDVFARHLLPDSVVEGKLGIATTPGSTKVLDRTTGQMVDCTEELCPYGTTYSDIGRVNYAPYAAAGGWSVGVSAGTTPARQKAMADFFGMVCGEEVSLEDVIPNSTGPTFTGTDPYRRSHFDIDTWVARGYPEDTTRLYKDTITTSLSSENTVLDIRFPDADKFLKVMHDKIFLHLNESRTEDKTFDDRIQVARDIEAEWAKLETQYNQRDTTVFPLKTIYQQSLSVYVPPALSSDKMNSGAIAGIAVGAALFAALVTGVFLLWTLWRERKKNDILWLIKKEDIQLSSEVIGEGSFGVILKGTIRGTTVAVKPSQHDWKDGFIGRESLTGYAGRDGPTSKALAHLETTQTDETEASPPTNALKFSHRQVKEDLSALVKLRNPHICSTLGAMIDRRTIFVIFEYMENGNLSQVLGDPAGVAGSDGSSFELQWALQIAKGLQFLHSIPEPLGPLLHEDLKASNVLCDGSYNARLSNFALESRVVGSRRDQGSLLWTAPEVLNGEKPSEASDVYSFGMLLFEIVARARPFRVRRFSRSNLTTYTVSTISNPDDDIMPSTGVEPNSEYFGSIDGEKLTVPEIISRVSDTMLEPAVRPQLPKESHVLLRDLCVECWNKNPDRRPGLTEVVRRLSSGSNLTQNLAKRTKLFDSILPHHVQDKLSRNEPVPPQNYENVTVIFSDIVNFTSTSSKLTAAEVGDLISRLFTKYDELAEKYGVKKLDVIGDAFLGVTNLPDETPDHAPRAAGFALEAIHAAQQTPICPSKPSLGTVNIRFGLATGPVVASVIGSSKYPKFTLFGTTVNTASRMESSSLPGRVQCTKETAVLIQKQQPAIEVEPRGKMEIKGRGQLDTFFLNGNDFKLLSPAGSRSSKLQARHSMGDILVGKEANAELTELYGEASVELTGKDDDEEQGMKMNTA</sequence>
<feature type="transmembrane region" description="Helical" evidence="13">
    <location>
        <begin position="542"/>
        <end position="567"/>
    </location>
</feature>
<dbReference type="SMART" id="SM00220">
    <property type="entry name" value="S_TKc"/>
    <property type="match status" value="1"/>
</dbReference>
<dbReference type="Pfam" id="PF07714">
    <property type="entry name" value="PK_Tyr_Ser-Thr"/>
    <property type="match status" value="1"/>
</dbReference>
<evidence type="ECO:0000256" key="3">
    <source>
        <dbReference type="ARBA" id="ARBA00022527"/>
    </source>
</evidence>
<dbReference type="Pfam" id="PF00211">
    <property type="entry name" value="Guanylate_cyc"/>
    <property type="match status" value="1"/>
</dbReference>
<dbReference type="Gene3D" id="3.30.200.20">
    <property type="entry name" value="Phosphorylase Kinase, domain 1"/>
    <property type="match status" value="2"/>
</dbReference>
<dbReference type="InterPro" id="IPR050401">
    <property type="entry name" value="Cyclic_nucleotide_synthase"/>
</dbReference>
<dbReference type="OrthoDB" id="48903at2759"/>
<keyword evidence="6 11" id="KW-0067">ATP-binding</keyword>
<evidence type="ECO:0000256" key="9">
    <source>
        <dbReference type="ARBA" id="ARBA00023239"/>
    </source>
</evidence>
<evidence type="ECO:0000313" key="17">
    <source>
        <dbReference type="Proteomes" id="UP001153069"/>
    </source>
</evidence>
<reference evidence="16" key="1">
    <citation type="submission" date="2020-06" db="EMBL/GenBank/DDBJ databases">
        <authorList>
            <consortium name="Plant Systems Biology data submission"/>
        </authorList>
    </citation>
    <scope>NUCLEOTIDE SEQUENCE</scope>
    <source>
        <strain evidence="16">D6</strain>
    </source>
</reference>
<dbReference type="GO" id="GO:0007168">
    <property type="term" value="P:receptor guanylyl cyclase signaling pathway"/>
    <property type="evidence" value="ECO:0007669"/>
    <property type="project" value="TreeGrafter"/>
</dbReference>
<accession>A0A9N8EAI6</accession>
<keyword evidence="3" id="KW-0808">Transferase</keyword>
<proteinExistence type="predicted"/>
<name>A0A9N8EAI6_9STRA</name>
<dbReference type="Gene3D" id="3.40.190.10">
    <property type="entry name" value="Periplasmic binding protein-like II"/>
    <property type="match status" value="2"/>
</dbReference>
<dbReference type="Pfam" id="PF01547">
    <property type="entry name" value="SBP_bac_1"/>
    <property type="match status" value="1"/>
</dbReference>
<dbReference type="SUPFAM" id="SSF53850">
    <property type="entry name" value="Periplasmic binding protein-like II"/>
    <property type="match status" value="1"/>
</dbReference>
<dbReference type="GO" id="GO:0004674">
    <property type="term" value="F:protein serine/threonine kinase activity"/>
    <property type="evidence" value="ECO:0007669"/>
    <property type="project" value="UniProtKB-KW"/>
</dbReference>
<dbReference type="PROSITE" id="PS50011">
    <property type="entry name" value="PROTEIN_KINASE_DOM"/>
    <property type="match status" value="1"/>
</dbReference>
<dbReference type="AlphaFoldDB" id="A0A9N8EAI6"/>
<keyword evidence="7 13" id="KW-1133">Transmembrane helix</keyword>
<dbReference type="GO" id="GO:0005886">
    <property type="term" value="C:plasma membrane"/>
    <property type="evidence" value="ECO:0007669"/>
    <property type="project" value="TreeGrafter"/>
</dbReference>
<dbReference type="PROSITE" id="PS50125">
    <property type="entry name" value="GUANYLATE_CYCLASE_2"/>
    <property type="match status" value="1"/>
</dbReference>
<feature type="binding site" evidence="11">
    <location>
        <position position="612"/>
    </location>
    <ligand>
        <name>ATP</name>
        <dbReference type="ChEBI" id="CHEBI:30616"/>
    </ligand>
</feature>
<evidence type="ECO:0000256" key="11">
    <source>
        <dbReference type="PROSITE-ProRule" id="PRU10141"/>
    </source>
</evidence>
<dbReference type="InterPro" id="IPR006059">
    <property type="entry name" value="SBP"/>
</dbReference>
<evidence type="ECO:0000256" key="13">
    <source>
        <dbReference type="SAM" id="Phobius"/>
    </source>
</evidence>
<comment type="caution">
    <text evidence="16">The sequence shown here is derived from an EMBL/GenBank/DDBJ whole genome shotgun (WGS) entry which is preliminary data.</text>
</comment>
<dbReference type="PROSITE" id="PS00108">
    <property type="entry name" value="PROTEIN_KINASE_ST"/>
    <property type="match status" value="1"/>
</dbReference>
<dbReference type="InterPro" id="IPR001245">
    <property type="entry name" value="Ser-Thr/Tyr_kinase_cat_dom"/>
</dbReference>
<dbReference type="EMBL" id="CAICTM010000884">
    <property type="protein sequence ID" value="CAB9517852.1"/>
    <property type="molecule type" value="Genomic_DNA"/>
</dbReference>
<dbReference type="InterPro" id="IPR000719">
    <property type="entry name" value="Prot_kinase_dom"/>
</dbReference>